<keyword evidence="10" id="KW-0472">Membrane</keyword>
<evidence type="ECO:0000256" key="3">
    <source>
        <dbReference type="ARBA" id="ARBA00022729"/>
    </source>
</evidence>
<organism evidence="12 13">
    <name type="scientific">Rickenella mellea</name>
    <dbReference type="NCBI Taxonomy" id="50990"/>
    <lineage>
        <taxon>Eukaryota</taxon>
        <taxon>Fungi</taxon>
        <taxon>Dikarya</taxon>
        <taxon>Basidiomycota</taxon>
        <taxon>Agaricomycotina</taxon>
        <taxon>Agaricomycetes</taxon>
        <taxon>Hymenochaetales</taxon>
        <taxon>Rickenellaceae</taxon>
        <taxon>Rickenella</taxon>
    </lineage>
</organism>
<dbReference type="VEuPathDB" id="FungiDB:BD410DRAFT_716119"/>
<comment type="catalytic activity">
    <reaction evidence="9">
        <text>a 1-acyl-sn-glycero-3-phosphocholine + H2O = sn-glycerol 3-phosphocholine + a fatty acid + H(+)</text>
        <dbReference type="Rhea" id="RHEA:15177"/>
        <dbReference type="ChEBI" id="CHEBI:15377"/>
        <dbReference type="ChEBI" id="CHEBI:15378"/>
        <dbReference type="ChEBI" id="CHEBI:16870"/>
        <dbReference type="ChEBI" id="CHEBI:28868"/>
        <dbReference type="ChEBI" id="CHEBI:58168"/>
        <dbReference type="EC" id="3.1.1.5"/>
    </reaction>
</comment>
<evidence type="ECO:0000313" key="13">
    <source>
        <dbReference type="Proteomes" id="UP000294933"/>
    </source>
</evidence>
<proteinExistence type="inferred from homology"/>
<name>A0A4Y7QFK5_9AGAM</name>
<protein>
    <recommendedName>
        <fullName evidence="2 9">Lysophospholipase</fullName>
        <ecNumber evidence="2 9">3.1.1.5</ecNumber>
    </recommendedName>
</protein>
<keyword evidence="13" id="KW-1185">Reference proteome</keyword>
<keyword evidence="7" id="KW-0325">Glycoprotein</keyword>
<feature type="chain" id="PRO_5021512608" description="Lysophospholipase" evidence="9">
    <location>
        <begin position="19"/>
        <end position="657"/>
    </location>
</feature>
<evidence type="ECO:0000256" key="9">
    <source>
        <dbReference type="RuleBase" id="RU362103"/>
    </source>
</evidence>
<reference evidence="12 13" key="1">
    <citation type="submission" date="2018-06" db="EMBL/GenBank/DDBJ databases">
        <title>A transcriptomic atlas of mushroom development highlights an independent origin of complex multicellularity.</title>
        <authorList>
            <consortium name="DOE Joint Genome Institute"/>
            <person name="Krizsan K."/>
            <person name="Almasi E."/>
            <person name="Merenyi Z."/>
            <person name="Sahu N."/>
            <person name="Viragh M."/>
            <person name="Koszo T."/>
            <person name="Mondo S."/>
            <person name="Kiss B."/>
            <person name="Balint B."/>
            <person name="Kues U."/>
            <person name="Barry K."/>
            <person name="Hegedus J.C."/>
            <person name="Henrissat B."/>
            <person name="Johnson J."/>
            <person name="Lipzen A."/>
            <person name="Ohm R."/>
            <person name="Nagy I."/>
            <person name="Pangilinan J."/>
            <person name="Yan J."/>
            <person name="Xiong Y."/>
            <person name="Grigoriev I.V."/>
            <person name="Hibbett D.S."/>
            <person name="Nagy L.G."/>
        </authorList>
    </citation>
    <scope>NUCLEOTIDE SEQUENCE [LARGE SCALE GENOMIC DNA]</scope>
    <source>
        <strain evidence="12 13">SZMC22713</strain>
    </source>
</reference>
<keyword evidence="3 9" id="KW-0732">Signal</keyword>
<feature type="transmembrane region" description="Helical" evidence="10">
    <location>
        <begin position="637"/>
        <end position="656"/>
    </location>
</feature>
<evidence type="ECO:0000313" key="12">
    <source>
        <dbReference type="EMBL" id="TDL25988.1"/>
    </source>
</evidence>
<dbReference type="OrthoDB" id="4084751at2759"/>
<keyword evidence="10" id="KW-0812">Transmembrane</keyword>
<evidence type="ECO:0000256" key="10">
    <source>
        <dbReference type="SAM" id="Phobius"/>
    </source>
</evidence>
<feature type="domain" description="PLA2c" evidence="11">
    <location>
        <begin position="31"/>
        <end position="604"/>
    </location>
</feature>
<dbReference type="SUPFAM" id="SSF52151">
    <property type="entry name" value="FabD/lysophospholipase-like"/>
    <property type="match status" value="1"/>
</dbReference>
<sequence length="657" mass="70306">MHPLPVTLLLLLSALAGAENVTDFAPQTNLGCPADPLIRVFTPQNQSLHPQEAAYISQRSAGPVLDSWRTWLGNGSAIGYNLTELEPHLPKIGIGLSGGGYRAAQYGAGVLQALDARNSTAVQIGTGGMLQVASYLSGLSGGSWLTGSLYFNDWPTIPDMVFGNGVNHSGWILDLALATPGGDDIFSSSNQHFFGSLLWSVEAKANKSIYTSLTDPWARMISFHFLNGTTRDNFFTNNSAHGAGQLWSNIPNLPAFQQHAAPFPLVVANSRPVGSNLTTALAPEPIVYEITPLEFGSWDPNLSAMMNMTYVGTNLVNGKPPNGTACITGFDQAGFMMGTSASLFNQILDTARNKISGFSSSDGKALLQMLSRLLQSFRTRADDVANWPNPFQSIKPDTFEDSNSGWLELIDGSSNLENVPLGTLFVKARGLDVIVGVDASADDPTNAWPNGTSPIFSQQRITSLLNTSHQGFPPIPSSSAEFLSTGVNQRPTFFGCNPTQTPPEYPLFIYLPNSPPATGDAPVTNTGTFKLSYTQKFTTLFLSQAFQSASSGFNINATGPDPGFGKCLQCAAIDRARLKFTPSPPRSPICSDCFDQYCYDPKNPPSAGDIVGRKYGHVDPDPQGLSRVEGFLGKSKVPLIISFLVLALLIAAGVTFL</sequence>
<dbReference type="GO" id="GO:0004623">
    <property type="term" value="F:phospholipase A2 activity"/>
    <property type="evidence" value="ECO:0007669"/>
    <property type="project" value="TreeGrafter"/>
</dbReference>
<dbReference type="PROSITE" id="PS51210">
    <property type="entry name" value="PLA2C"/>
    <property type="match status" value="1"/>
</dbReference>
<evidence type="ECO:0000256" key="7">
    <source>
        <dbReference type="ARBA" id="ARBA00023180"/>
    </source>
</evidence>
<dbReference type="InterPro" id="IPR002642">
    <property type="entry name" value="LysoPLipase_cat_dom"/>
</dbReference>
<evidence type="ECO:0000256" key="8">
    <source>
        <dbReference type="PROSITE-ProRule" id="PRU00555"/>
    </source>
</evidence>
<dbReference type="Proteomes" id="UP000294933">
    <property type="component" value="Unassembled WGS sequence"/>
</dbReference>
<keyword evidence="6 8" id="KW-0443">Lipid metabolism</keyword>
<dbReference type="Gene3D" id="3.40.1090.10">
    <property type="entry name" value="Cytosolic phospholipase A2 catalytic domain"/>
    <property type="match status" value="1"/>
</dbReference>
<dbReference type="Pfam" id="PF01735">
    <property type="entry name" value="PLA2_B"/>
    <property type="match status" value="1"/>
</dbReference>
<accession>A0A4Y7QFK5</accession>
<dbReference type="PANTHER" id="PTHR10728">
    <property type="entry name" value="CYTOSOLIC PHOSPHOLIPASE A2"/>
    <property type="match status" value="1"/>
</dbReference>
<evidence type="ECO:0000259" key="11">
    <source>
        <dbReference type="PROSITE" id="PS51210"/>
    </source>
</evidence>
<feature type="signal peptide" evidence="9">
    <location>
        <begin position="1"/>
        <end position="18"/>
    </location>
</feature>
<gene>
    <name evidence="12" type="ORF">BD410DRAFT_716119</name>
</gene>
<evidence type="ECO:0000256" key="6">
    <source>
        <dbReference type="ARBA" id="ARBA00023098"/>
    </source>
</evidence>
<dbReference type="STRING" id="50990.A0A4Y7QFK5"/>
<keyword evidence="5 8" id="KW-0442">Lipid degradation</keyword>
<dbReference type="GO" id="GO:0004622">
    <property type="term" value="F:phosphatidylcholine lysophospholipase activity"/>
    <property type="evidence" value="ECO:0007669"/>
    <property type="project" value="UniProtKB-EC"/>
</dbReference>
<dbReference type="EMBL" id="ML170162">
    <property type="protein sequence ID" value="TDL25988.1"/>
    <property type="molecule type" value="Genomic_DNA"/>
</dbReference>
<dbReference type="AlphaFoldDB" id="A0A4Y7QFK5"/>
<evidence type="ECO:0000256" key="1">
    <source>
        <dbReference type="ARBA" id="ARBA00008780"/>
    </source>
</evidence>
<dbReference type="PANTHER" id="PTHR10728:SF33">
    <property type="entry name" value="LYSOPHOSPHOLIPASE 1-RELATED"/>
    <property type="match status" value="1"/>
</dbReference>
<comment type="similarity">
    <text evidence="1 9">Belongs to the lysophospholipase family.</text>
</comment>
<evidence type="ECO:0000256" key="2">
    <source>
        <dbReference type="ARBA" id="ARBA00013274"/>
    </source>
</evidence>
<dbReference type="InterPro" id="IPR016035">
    <property type="entry name" value="Acyl_Trfase/lysoPLipase"/>
</dbReference>
<keyword evidence="4 8" id="KW-0378">Hydrolase</keyword>
<dbReference type="SMART" id="SM00022">
    <property type="entry name" value="PLAc"/>
    <property type="match status" value="1"/>
</dbReference>
<dbReference type="GO" id="GO:0005829">
    <property type="term" value="C:cytosol"/>
    <property type="evidence" value="ECO:0007669"/>
    <property type="project" value="TreeGrafter"/>
</dbReference>
<evidence type="ECO:0000256" key="4">
    <source>
        <dbReference type="ARBA" id="ARBA00022801"/>
    </source>
</evidence>
<dbReference type="GO" id="GO:0046475">
    <property type="term" value="P:glycerophospholipid catabolic process"/>
    <property type="evidence" value="ECO:0007669"/>
    <property type="project" value="TreeGrafter"/>
</dbReference>
<keyword evidence="10" id="KW-1133">Transmembrane helix</keyword>
<evidence type="ECO:0000256" key="5">
    <source>
        <dbReference type="ARBA" id="ARBA00022963"/>
    </source>
</evidence>
<dbReference type="EC" id="3.1.1.5" evidence="2 9"/>